<evidence type="ECO:0000313" key="9">
    <source>
        <dbReference type="EMBL" id="KAL2870733.1"/>
    </source>
</evidence>
<organism evidence="9 10">
    <name type="scientific">Aspergillus lucknowensis</name>
    <dbReference type="NCBI Taxonomy" id="176173"/>
    <lineage>
        <taxon>Eukaryota</taxon>
        <taxon>Fungi</taxon>
        <taxon>Dikarya</taxon>
        <taxon>Ascomycota</taxon>
        <taxon>Pezizomycotina</taxon>
        <taxon>Eurotiomycetes</taxon>
        <taxon>Eurotiomycetidae</taxon>
        <taxon>Eurotiales</taxon>
        <taxon>Aspergillaceae</taxon>
        <taxon>Aspergillus</taxon>
        <taxon>Aspergillus subgen. Nidulantes</taxon>
    </lineage>
</organism>
<feature type="domain" description="Zn(2)-C6 fungal-type" evidence="8">
    <location>
        <begin position="563"/>
        <end position="593"/>
    </location>
</feature>
<evidence type="ECO:0000259" key="8">
    <source>
        <dbReference type="PROSITE" id="PS50048"/>
    </source>
</evidence>
<keyword evidence="2" id="KW-0479">Metal-binding</keyword>
<dbReference type="CDD" id="cd00067">
    <property type="entry name" value="GAL4"/>
    <property type="match status" value="1"/>
</dbReference>
<dbReference type="InterPro" id="IPR007219">
    <property type="entry name" value="XnlR_reg_dom"/>
</dbReference>
<dbReference type="InterPro" id="IPR018306">
    <property type="entry name" value="Phage_T5_Orf172_DNA-bd"/>
</dbReference>
<dbReference type="PANTHER" id="PTHR46910:SF37">
    <property type="entry name" value="ZN(II)2CYS6 TRANSCRIPTION FACTOR (EUROFUNG)"/>
    <property type="match status" value="1"/>
</dbReference>
<dbReference type="SUPFAM" id="SSF57701">
    <property type="entry name" value="Zn2/Cys6 DNA-binding domain"/>
    <property type="match status" value="1"/>
</dbReference>
<dbReference type="InterPro" id="IPR050987">
    <property type="entry name" value="AtrR-like"/>
</dbReference>
<feature type="compositionally biased region" description="Basic and acidic residues" evidence="7">
    <location>
        <begin position="548"/>
        <end position="558"/>
    </location>
</feature>
<dbReference type="SMART" id="SM00906">
    <property type="entry name" value="Fungal_trans"/>
    <property type="match status" value="1"/>
</dbReference>
<feature type="compositionally biased region" description="Basic and acidic residues" evidence="7">
    <location>
        <begin position="475"/>
        <end position="498"/>
    </location>
</feature>
<evidence type="ECO:0000256" key="3">
    <source>
        <dbReference type="ARBA" id="ARBA00023015"/>
    </source>
</evidence>
<sequence length="1199" mass="136220">MTRRRLSTGLPPNFRYPLMTPDNDRESFIGYDASDDDAGQSRDYPVYPAYKAREKSPAPQIVRVARQPEMIRRQSLRPYSGDWGSYDLTGPSDDSKIPGSFQDTDAEDLETEIIRAVPRSAYGHRAEVADLYPDVSEENSDFGHDETLVFPQLPLEDVVQEVAYILRTKSSPAGEGFTYVFADPTGHNKFYQIGSAKNVSKRANEHRGICNISSFRVQRKPSIPIRQYKRLEKLAQAELINMSYDPNCVCSIQQRQYFWGREQTAFEILEFWSKWLLRHSPYDKNGHLLPFWEHRLRAFESNIPKYFDCKQARCIKRTTDTVACPICLRAGWKAWAEPDGRDKIEFASRTQLGGEWANKILMYLYKYVPIPENIYLASVDGIGWAVSQWDRFKNPALLLNVLYARLLIPMLWSTIFTASDTVPFIAMMEIVLFSVIYQLVRLELAQIAAQGSAAEKYGRVDRLLRRKALPLTFDRADGSSRGKSIKEPKIIEIPDDRAQNAPKQTTPSVKGSGRKSESVSMLFPGEAAARIKRLKPAFMYPSPNSGGRSDEEKPEPSKRTARACDACYTRKIKCDAVQPRCNWCSHHNIPCTFERKLRRTRKKPTTPKNSSSLPGAHLSERLARIERLLAEKLPQEQAPAPTQKTYTGSNSVSRDLTPSPPGLVQSTTSSSVPLHFAGKELGVISLFTGIPFILPEGQEWVQSRTGQKLAFDKFTLLRAPWEKQQPLFPNDMLMQLQNPHSFDLPDRHTIEANFRIYRTSLMQRVFPVVDPVLFWTTIRSAYKERSAESDRAKVSTKACIFAFAAFVLVLCKPCLVNFGREPERLDKDACLAKARFLLCQVLQEPPTLDGLQTVVMLALLELVSGNLQSANYYGSILSRMIFMLGGHTFSNQPSWLPETRKDPNLRAKTHLRNLFWLAYTLEQDVSLRTGQAQLFSEDNCDLSLPPDYVEQMYVSLEYHHTSTDLPENPIFPVDLRLSIIRARAYSALYSFRAMKKTDAEILKDVRELDDELERWRLSVPPKWRPTLSFSHETPDPNCNMHSVILRLNYHLCMTIIHQASSRCKSWVTQGGVMDGVSSSLALSVEASRSTLLYLETAGHVLVDGVFWMIIFYPMSALLTIFCSILQNPAEPQATKDLALLKSATGLLERLFLRQPYSVHELLHVKLVADFVNELCRLATCAMDKAWRERTSGTSTLTTS</sequence>
<evidence type="ECO:0000256" key="5">
    <source>
        <dbReference type="ARBA" id="ARBA00023163"/>
    </source>
</evidence>
<dbReference type="CDD" id="cd12148">
    <property type="entry name" value="fungal_TF_MHR"/>
    <property type="match status" value="1"/>
</dbReference>
<keyword evidence="6" id="KW-0539">Nucleus</keyword>
<keyword evidence="5" id="KW-0804">Transcription</keyword>
<evidence type="ECO:0000256" key="6">
    <source>
        <dbReference type="ARBA" id="ARBA00023242"/>
    </source>
</evidence>
<dbReference type="Pfam" id="PF04082">
    <property type="entry name" value="Fungal_trans"/>
    <property type="match status" value="1"/>
</dbReference>
<feature type="region of interest" description="Disordered" evidence="7">
    <location>
        <begin position="1"/>
        <end position="44"/>
    </location>
</feature>
<reference evidence="9 10" key="1">
    <citation type="submission" date="2024-07" db="EMBL/GenBank/DDBJ databases">
        <title>Section-level genome sequencing and comparative genomics of Aspergillus sections Usti and Cavernicolus.</title>
        <authorList>
            <consortium name="Lawrence Berkeley National Laboratory"/>
            <person name="Nybo J.L."/>
            <person name="Vesth T.C."/>
            <person name="Theobald S."/>
            <person name="Frisvad J.C."/>
            <person name="Larsen T.O."/>
            <person name="Kjaerboelling I."/>
            <person name="Rothschild-Mancinelli K."/>
            <person name="Lyhne E.K."/>
            <person name="Kogle M.E."/>
            <person name="Barry K."/>
            <person name="Clum A."/>
            <person name="Na H."/>
            <person name="Ledsgaard L."/>
            <person name="Lin J."/>
            <person name="Lipzen A."/>
            <person name="Kuo A."/>
            <person name="Riley R."/>
            <person name="Mondo S."/>
            <person name="Labutti K."/>
            <person name="Haridas S."/>
            <person name="Pangalinan J."/>
            <person name="Salamov A.A."/>
            <person name="Simmons B.A."/>
            <person name="Magnuson J.K."/>
            <person name="Chen J."/>
            <person name="Drula E."/>
            <person name="Henrissat B."/>
            <person name="Wiebenga A."/>
            <person name="Lubbers R.J."/>
            <person name="Gomes A.C."/>
            <person name="Macurrencykelacurrency M.R."/>
            <person name="Stajich J."/>
            <person name="Grigoriev I.V."/>
            <person name="Mortensen U.H."/>
            <person name="De Vries R.P."/>
            <person name="Baker S.E."/>
            <person name="Andersen M.R."/>
        </authorList>
    </citation>
    <scope>NUCLEOTIDE SEQUENCE [LARGE SCALE GENOMIC DNA]</scope>
    <source>
        <strain evidence="9 10">CBS 449.75</strain>
    </source>
</reference>
<dbReference type="Gene3D" id="4.10.240.10">
    <property type="entry name" value="Zn(2)-C6 fungal-type DNA-binding domain"/>
    <property type="match status" value="1"/>
</dbReference>
<dbReference type="SMART" id="SM00066">
    <property type="entry name" value="GAL4"/>
    <property type="match status" value="1"/>
</dbReference>
<dbReference type="Pfam" id="PF10544">
    <property type="entry name" value="T5orf172"/>
    <property type="match status" value="1"/>
</dbReference>
<evidence type="ECO:0000256" key="2">
    <source>
        <dbReference type="ARBA" id="ARBA00022723"/>
    </source>
</evidence>
<feature type="region of interest" description="Disordered" evidence="7">
    <location>
        <begin position="475"/>
        <end position="518"/>
    </location>
</feature>
<proteinExistence type="predicted"/>
<dbReference type="GeneID" id="98145952"/>
<accession>A0ABR4M300</accession>
<dbReference type="InterPro" id="IPR001138">
    <property type="entry name" value="Zn2Cys6_DnaBD"/>
</dbReference>
<keyword evidence="3" id="KW-0805">Transcription regulation</keyword>
<dbReference type="Pfam" id="PF00172">
    <property type="entry name" value="Zn_clus"/>
    <property type="match status" value="1"/>
</dbReference>
<feature type="compositionally biased region" description="Polar residues" evidence="7">
    <location>
        <begin position="640"/>
        <end position="656"/>
    </location>
</feature>
<dbReference type="EMBL" id="JBFXLQ010000005">
    <property type="protein sequence ID" value="KAL2870733.1"/>
    <property type="molecule type" value="Genomic_DNA"/>
</dbReference>
<dbReference type="InterPro" id="IPR036864">
    <property type="entry name" value="Zn2-C6_fun-type_DNA-bd_sf"/>
</dbReference>
<dbReference type="PROSITE" id="PS50048">
    <property type="entry name" value="ZN2_CY6_FUNGAL_2"/>
    <property type="match status" value="1"/>
</dbReference>
<dbReference type="Proteomes" id="UP001610432">
    <property type="component" value="Unassembled WGS sequence"/>
</dbReference>
<gene>
    <name evidence="9" type="ORF">BJX67DRAFT_370152</name>
</gene>
<keyword evidence="10" id="KW-1185">Reference proteome</keyword>
<feature type="region of interest" description="Disordered" evidence="7">
    <location>
        <begin position="631"/>
        <end position="665"/>
    </location>
</feature>
<evidence type="ECO:0000256" key="4">
    <source>
        <dbReference type="ARBA" id="ARBA00023125"/>
    </source>
</evidence>
<dbReference type="RefSeq" id="XP_070889712.1">
    <property type="nucleotide sequence ID" value="XM_071030880.1"/>
</dbReference>
<evidence type="ECO:0000313" key="10">
    <source>
        <dbReference type="Proteomes" id="UP001610432"/>
    </source>
</evidence>
<feature type="region of interest" description="Disordered" evidence="7">
    <location>
        <begin position="534"/>
        <end position="559"/>
    </location>
</feature>
<evidence type="ECO:0000256" key="1">
    <source>
        <dbReference type="ARBA" id="ARBA00004123"/>
    </source>
</evidence>
<dbReference type="PANTHER" id="PTHR46910">
    <property type="entry name" value="TRANSCRIPTION FACTOR PDR1"/>
    <property type="match status" value="1"/>
</dbReference>
<comment type="caution">
    <text evidence="9">The sequence shown here is derived from an EMBL/GenBank/DDBJ whole genome shotgun (WGS) entry which is preliminary data.</text>
</comment>
<name>A0ABR4M300_9EURO</name>
<comment type="subcellular location">
    <subcellularLocation>
        <location evidence="1">Nucleus</location>
    </subcellularLocation>
</comment>
<keyword evidence="4" id="KW-0238">DNA-binding</keyword>
<protein>
    <recommendedName>
        <fullName evidence="8">Zn(2)-C6 fungal-type domain-containing protein</fullName>
    </recommendedName>
</protein>
<evidence type="ECO:0000256" key="7">
    <source>
        <dbReference type="SAM" id="MobiDB-lite"/>
    </source>
</evidence>
<feature type="region of interest" description="Disordered" evidence="7">
    <location>
        <begin position="598"/>
        <end position="617"/>
    </location>
</feature>